<evidence type="ECO:0000256" key="3">
    <source>
        <dbReference type="PROSITE-ProRule" id="PRU00497"/>
    </source>
</evidence>
<feature type="compositionally biased region" description="Polar residues" evidence="4">
    <location>
        <begin position="168"/>
        <end position="182"/>
    </location>
</feature>
<dbReference type="InterPro" id="IPR031311">
    <property type="entry name" value="CHIT_BIND_RR_consensus"/>
</dbReference>
<evidence type="ECO:0000256" key="1">
    <source>
        <dbReference type="ARBA" id="ARBA00022460"/>
    </source>
</evidence>
<evidence type="ECO:0000313" key="5">
    <source>
        <dbReference type="EMBL" id="CAG4960698.1"/>
    </source>
</evidence>
<keyword evidence="1 3" id="KW-0193">Cuticle</keyword>
<proteinExistence type="predicted"/>
<feature type="region of interest" description="Disordered" evidence="4">
    <location>
        <begin position="112"/>
        <end position="155"/>
    </location>
</feature>
<dbReference type="GO" id="GO:0042302">
    <property type="term" value="F:structural constituent of cuticle"/>
    <property type="evidence" value="ECO:0007669"/>
    <property type="project" value="UniProtKB-UniRule"/>
</dbReference>
<dbReference type="Pfam" id="PF00379">
    <property type="entry name" value="Chitin_bind_4"/>
    <property type="match status" value="1"/>
</dbReference>
<accession>A0A8S3WI49</accession>
<dbReference type="AlphaFoldDB" id="A0A8S3WI49"/>
<feature type="compositionally biased region" description="Polar residues" evidence="4">
    <location>
        <begin position="273"/>
        <end position="284"/>
    </location>
</feature>
<name>A0A8S3WI49_PARAO</name>
<comment type="caution">
    <text evidence="5">The sequence shown here is derived from an EMBL/GenBank/DDBJ whole genome shotgun (WGS) entry which is preliminary data.</text>
</comment>
<dbReference type="PANTHER" id="PTHR12236:SF98">
    <property type="entry name" value="CUTICULAR PROTEIN 56F"/>
    <property type="match status" value="1"/>
</dbReference>
<dbReference type="PROSITE" id="PS51155">
    <property type="entry name" value="CHIT_BIND_RR_2"/>
    <property type="match status" value="1"/>
</dbReference>
<dbReference type="PROSITE" id="PS00233">
    <property type="entry name" value="CHIT_BIND_RR_1"/>
    <property type="match status" value="1"/>
</dbReference>
<feature type="compositionally biased region" description="Polar residues" evidence="4">
    <location>
        <begin position="317"/>
        <end position="329"/>
    </location>
</feature>
<protein>
    <submittedName>
        <fullName evidence="5">(apollo) hypothetical protein</fullName>
    </submittedName>
</protein>
<feature type="region of interest" description="Disordered" evidence="4">
    <location>
        <begin position="273"/>
        <end position="335"/>
    </location>
</feature>
<evidence type="ECO:0000256" key="2">
    <source>
        <dbReference type="ARBA" id="ARBA00022729"/>
    </source>
</evidence>
<dbReference type="GO" id="GO:0031012">
    <property type="term" value="C:extracellular matrix"/>
    <property type="evidence" value="ECO:0007669"/>
    <property type="project" value="TreeGrafter"/>
</dbReference>
<dbReference type="Proteomes" id="UP000691718">
    <property type="component" value="Unassembled WGS sequence"/>
</dbReference>
<evidence type="ECO:0000256" key="4">
    <source>
        <dbReference type="SAM" id="MobiDB-lite"/>
    </source>
</evidence>
<dbReference type="InterPro" id="IPR051217">
    <property type="entry name" value="Insect_Cuticle_Struc_Prot"/>
</dbReference>
<gene>
    <name evidence="5" type="ORF">PAPOLLO_LOCUS6402</name>
</gene>
<feature type="compositionally biased region" description="Polar residues" evidence="4">
    <location>
        <begin position="79"/>
        <end position="89"/>
    </location>
</feature>
<dbReference type="OrthoDB" id="6428372at2759"/>
<feature type="compositionally biased region" description="Low complexity" evidence="4">
    <location>
        <begin position="189"/>
        <end position="201"/>
    </location>
</feature>
<evidence type="ECO:0000313" key="6">
    <source>
        <dbReference type="Proteomes" id="UP000691718"/>
    </source>
</evidence>
<dbReference type="GO" id="GO:0005615">
    <property type="term" value="C:extracellular space"/>
    <property type="evidence" value="ECO:0007669"/>
    <property type="project" value="TreeGrafter"/>
</dbReference>
<dbReference type="PANTHER" id="PTHR12236">
    <property type="entry name" value="STRUCTURAL CONTITUENT OF CUTICLE"/>
    <property type="match status" value="1"/>
</dbReference>
<organism evidence="5 6">
    <name type="scientific">Parnassius apollo</name>
    <name type="common">Apollo butterfly</name>
    <name type="synonym">Papilio apollo</name>
    <dbReference type="NCBI Taxonomy" id="110799"/>
    <lineage>
        <taxon>Eukaryota</taxon>
        <taxon>Metazoa</taxon>
        <taxon>Ecdysozoa</taxon>
        <taxon>Arthropoda</taxon>
        <taxon>Hexapoda</taxon>
        <taxon>Insecta</taxon>
        <taxon>Pterygota</taxon>
        <taxon>Neoptera</taxon>
        <taxon>Endopterygota</taxon>
        <taxon>Lepidoptera</taxon>
        <taxon>Glossata</taxon>
        <taxon>Ditrysia</taxon>
        <taxon>Papilionoidea</taxon>
        <taxon>Papilionidae</taxon>
        <taxon>Parnassiinae</taxon>
        <taxon>Parnassini</taxon>
        <taxon>Parnassius</taxon>
        <taxon>Parnassius</taxon>
    </lineage>
</organism>
<feature type="region of interest" description="Disordered" evidence="4">
    <location>
        <begin position="168"/>
        <end position="211"/>
    </location>
</feature>
<keyword evidence="2" id="KW-0732">Signal</keyword>
<feature type="region of interest" description="Disordered" evidence="4">
    <location>
        <begin position="1"/>
        <end position="93"/>
    </location>
</feature>
<dbReference type="InterPro" id="IPR000618">
    <property type="entry name" value="Insect_cuticle"/>
</dbReference>
<keyword evidence="6" id="KW-1185">Reference proteome</keyword>
<sequence>MAEPSVADSYLAAARSDHEESPQQYLPDLPESSVRDSKAFTNTNSHQYHGPNTRGISQEYGPPSFRGGLSQEHGYPNLRSGTESGSKLSQDYAPSVRLSQEYDSLSSLGQSFSAVKSKTGTSQRYGAVRTSPSDVYSAPSLRSSPTTQYGAPEFQPTNTEEYNAAFQRNSGFSNTRSSSTVQKYGVPKSRSSQLRSGSVSQEYSLSSRSNAQQAHKTLEDFSFGAQSLAKSSRNSPSQIYGTPANTLATQYSAPEARNAGAYYGESGVLSTTYNRPNGRSTSQEYGVPETGTALKSSTLASSYPSARSPFREYGAPSSRTAMPSPQYGASRNLDGYSDQSYESYARNSLELLNQEPANYEFSYKVSDYESGSDFGHAENRQDDKAEGAYFVVLPDGTKQVVEYEADENGFKPRISVIPADTASSRAGRSVATHIVACNNFSRRLTEKNLKMFAVIILVFTAIVLNGETMAERGTPESYDFQYPELDDDTFQKEEKLKRKYDGGIWDKNADPDPCNDDTRRILNKKALSTLGTNLQICKETNRGVLAKLCNHWRHSLHDKYLSKVIPNYQ</sequence>
<reference evidence="5" key="1">
    <citation type="submission" date="2021-04" db="EMBL/GenBank/DDBJ databases">
        <authorList>
            <person name="Tunstrom K."/>
        </authorList>
    </citation>
    <scope>NUCLEOTIDE SEQUENCE</scope>
</reference>
<dbReference type="EMBL" id="CAJQZP010000419">
    <property type="protein sequence ID" value="CAG4960698.1"/>
    <property type="molecule type" value="Genomic_DNA"/>
</dbReference>
<feature type="compositionally biased region" description="Polar residues" evidence="4">
    <location>
        <begin position="202"/>
        <end position="211"/>
    </location>
</feature>
<feature type="compositionally biased region" description="Polar residues" evidence="4">
    <location>
        <begin position="293"/>
        <end position="305"/>
    </location>
</feature>